<sequence>MSELEAEIQRLAAPNLHKRLYLAFSYPVASVEETMPHIPTSARAIDATYYF</sequence>
<dbReference type="GeneID" id="84319910"/>
<dbReference type="EMBL" id="CADILN010000004">
    <property type="protein sequence ID" value="CAB4049572.1"/>
    <property type="molecule type" value="Genomic_DNA"/>
</dbReference>
<protein>
    <submittedName>
        <fullName evidence="1">Uncharacterized protein</fullName>
    </submittedName>
</protein>
<organism evidence="1 2">
    <name type="scientific">Paraburkholderia phenoliruptrix</name>
    <dbReference type="NCBI Taxonomy" id="252970"/>
    <lineage>
        <taxon>Bacteria</taxon>
        <taxon>Pseudomonadati</taxon>
        <taxon>Pseudomonadota</taxon>
        <taxon>Betaproteobacteria</taxon>
        <taxon>Burkholderiales</taxon>
        <taxon>Burkholderiaceae</taxon>
        <taxon>Paraburkholderia</taxon>
    </lineage>
</organism>
<evidence type="ECO:0000313" key="1">
    <source>
        <dbReference type="EMBL" id="CAB4049572.1"/>
    </source>
</evidence>
<reference evidence="1 2" key="1">
    <citation type="submission" date="2020-04" db="EMBL/GenBank/DDBJ databases">
        <authorList>
            <person name="De Canck E."/>
        </authorList>
    </citation>
    <scope>NUCLEOTIDE SEQUENCE [LARGE SCALE GENOMIC DNA]</scope>
    <source>
        <strain evidence="1 2">LMG 9964</strain>
    </source>
</reference>
<evidence type="ECO:0000313" key="2">
    <source>
        <dbReference type="Proteomes" id="UP000494102"/>
    </source>
</evidence>
<gene>
    <name evidence="1" type="ORF">LMG9964_03232</name>
</gene>
<dbReference type="RefSeq" id="WP_167330867.1">
    <property type="nucleotide sequence ID" value="NZ_CADILN010000004.1"/>
</dbReference>
<accession>A0A6J5K8C7</accession>
<proteinExistence type="predicted"/>
<name>A0A6J5K8C7_9BURK</name>
<dbReference type="Proteomes" id="UP000494102">
    <property type="component" value="Unassembled WGS sequence"/>
</dbReference>
<dbReference type="AlphaFoldDB" id="A0A6J5K8C7"/>